<sequence length="130" mass="14873">MVCSFFIPKKKGARKIATTGIWKIEKRLDNVIDYTTNIEKTINSDYGKDSYYDLHNVIDYVEADYKTEKQFYVSGVNCNPKTALEEMTITKEQYGKVGGILGFHAFQSFAEREVTPEQCHAIGVRLAEEM</sequence>
<comment type="caution">
    <text evidence="2">The sequence shown here is derived from an EMBL/GenBank/DDBJ whole genome shotgun (WGS) entry which is preliminary data.</text>
</comment>
<evidence type="ECO:0000259" key="1">
    <source>
        <dbReference type="Pfam" id="PF03432"/>
    </source>
</evidence>
<feature type="domain" description="MobA/VirD2-like nuclease" evidence="1">
    <location>
        <begin position="60"/>
        <end position="130"/>
    </location>
</feature>
<proteinExistence type="predicted"/>
<accession>A0A8I0ACB5</accession>
<evidence type="ECO:0000313" key="2">
    <source>
        <dbReference type="EMBL" id="MBC5641256.1"/>
    </source>
</evidence>
<organism evidence="2 3">
    <name type="scientific">Clostridium lentum</name>
    <dbReference type="NCBI Taxonomy" id="2763037"/>
    <lineage>
        <taxon>Bacteria</taxon>
        <taxon>Bacillati</taxon>
        <taxon>Bacillota</taxon>
        <taxon>Clostridia</taxon>
        <taxon>Eubacteriales</taxon>
        <taxon>Clostridiaceae</taxon>
        <taxon>Clostridium</taxon>
    </lineage>
</organism>
<dbReference type="Pfam" id="PF03432">
    <property type="entry name" value="Relaxase"/>
    <property type="match status" value="1"/>
</dbReference>
<dbReference type="EMBL" id="JACOOQ010000040">
    <property type="protein sequence ID" value="MBC5641256.1"/>
    <property type="molecule type" value="Genomic_DNA"/>
</dbReference>
<gene>
    <name evidence="2" type="ORF">H8R92_12930</name>
</gene>
<protein>
    <submittedName>
        <fullName evidence="2">Relaxase/mobilization nuclease domain-containing protein</fullName>
    </submittedName>
</protein>
<keyword evidence="3" id="KW-1185">Reference proteome</keyword>
<evidence type="ECO:0000313" key="3">
    <source>
        <dbReference type="Proteomes" id="UP000662088"/>
    </source>
</evidence>
<name>A0A8I0ACB5_9CLOT</name>
<dbReference type="AlphaFoldDB" id="A0A8I0ACB5"/>
<dbReference type="Proteomes" id="UP000662088">
    <property type="component" value="Unassembled WGS sequence"/>
</dbReference>
<reference evidence="2" key="1">
    <citation type="submission" date="2020-08" db="EMBL/GenBank/DDBJ databases">
        <title>Genome public.</title>
        <authorList>
            <person name="Liu C."/>
            <person name="Sun Q."/>
        </authorList>
    </citation>
    <scope>NUCLEOTIDE SEQUENCE</scope>
    <source>
        <strain evidence="2">NSJ-42</strain>
    </source>
</reference>
<dbReference type="InterPro" id="IPR005094">
    <property type="entry name" value="Endonuclease_MobA/VirD2"/>
</dbReference>